<name>A0ABT8RSD4_9FLAO</name>
<dbReference type="SMART" id="SM00812">
    <property type="entry name" value="Alpha_L_fucos"/>
    <property type="match status" value="1"/>
</dbReference>
<comment type="similarity">
    <text evidence="2">Belongs to the glycosyl hydrolase 29 family.</text>
</comment>
<dbReference type="InterPro" id="IPR057739">
    <property type="entry name" value="Glyco_hydro_29_N"/>
</dbReference>
<evidence type="ECO:0000256" key="2">
    <source>
        <dbReference type="ARBA" id="ARBA00007951"/>
    </source>
</evidence>
<comment type="function">
    <text evidence="1">Alpha-L-fucosidase is responsible for hydrolyzing the alpha-1,6-linked fucose joined to the reducing-end N-acetylglucosamine of the carbohydrate moieties of glycoproteins.</text>
</comment>
<dbReference type="InterPro" id="IPR017853">
    <property type="entry name" value="GH"/>
</dbReference>
<dbReference type="PANTHER" id="PTHR10030">
    <property type="entry name" value="ALPHA-L-FUCOSIDASE"/>
    <property type="match status" value="1"/>
</dbReference>
<sequence length="472" mass="54315">MKRIFFPLLFLLVQVSFSQVDNIHGKSTIYEAPTDPLVQQKLKEWGNQKFGMLIHWGVYSVPGIIESWQLCSEAWLERPEGMSYNDYKKWYWNLSSVFNPVNFDPDSWADAADSAGMKYVVFTTKHHDGFNMFDTQQTDYKITNGPFKNHPKANVAKHVFDAFRNKDFMIGAYYSKPDWHSQDFWWDKYATPDRNPNYDIRKYPERWERFQDFAYNQINELVTDYGEIDILWLDGGWVRPRETVNDEVRAWGAPIPEWDQHINMPKIAEMARKAQPGIIFADRTVHGPYENYQTPERSIPETKLDNPWESCITLGNAWGYVPNDNYKSATKVIHSLIEIVAKGGNMLLGVGPQSDGLLPLEAVNKLEAIGEWLSKNGDAIYGTKTTDSYTDGKNFFTTKENTHFALIPLKEGKALPNQISWGKNIPKQGSKITLLETGEKLDWRLKNGMVQVSLPKSLRSKTIPALAFSFNK</sequence>
<dbReference type="Proteomes" id="UP001168579">
    <property type="component" value="Unassembled WGS sequence"/>
</dbReference>
<protein>
    <recommendedName>
        <fullName evidence="3">alpha-L-fucosidase</fullName>
        <ecNumber evidence="3">3.2.1.51</ecNumber>
    </recommendedName>
</protein>
<dbReference type="PIRSF" id="PIRSF001092">
    <property type="entry name" value="Alpha-L-fucosidase"/>
    <property type="match status" value="1"/>
</dbReference>
<evidence type="ECO:0000256" key="4">
    <source>
        <dbReference type="ARBA" id="ARBA00022729"/>
    </source>
</evidence>
<gene>
    <name evidence="8" type="ORF">Q2T41_11515</name>
</gene>
<accession>A0ABT8RSD4</accession>
<dbReference type="RefSeq" id="WP_304436209.1">
    <property type="nucleotide sequence ID" value="NZ_JAUKUC010000001.1"/>
</dbReference>
<dbReference type="EMBL" id="JAUKUC010000001">
    <property type="protein sequence ID" value="MDO1513284.1"/>
    <property type="molecule type" value="Genomic_DNA"/>
</dbReference>
<dbReference type="Gene3D" id="3.20.20.80">
    <property type="entry name" value="Glycosidases"/>
    <property type="match status" value="1"/>
</dbReference>
<evidence type="ECO:0000259" key="7">
    <source>
        <dbReference type="Pfam" id="PF01120"/>
    </source>
</evidence>
<dbReference type="InterPro" id="IPR000933">
    <property type="entry name" value="Glyco_hydro_29"/>
</dbReference>
<organism evidence="8 9">
    <name type="scientific">Maribacter confluentis</name>
    <dbReference type="NCBI Taxonomy" id="1656093"/>
    <lineage>
        <taxon>Bacteria</taxon>
        <taxon>Pseudomonadati</taxon>
        <taxon>Bacteroidota</taxon>
        <taxon>Flavobacteriia</taxon>
        <taxon>Flavobacteriales</taxon>
        <taxon>Flavobacteriaceae</taxon>
        <taxon>Maribacter</taxon>
    </lineage>
</organism>
<evidence type="ECO:0000313" key="9">
    <source>
        <dbReference type="Proteomes" id="UP001168579"/>
    </source>
</evidence>
<evidence type="ECO:0000256" key="1">
    <source>
        <dbReference type="ARBA" id="ARBA00004071"/>
    </source>
</evidence>
<reference evidence="8" key="1">
    <citation type="journal article" date="2014" name="Int. J. Syst. Evol. Microbiol.">
        <title>Complete genome of a new Firmicutes species belonging to the dominant human colonic microbiota ('Ruminococcus bicirculans') reveals two chromosomes and a selective capacity to utilize plant glucans.</title>
        <authorList>
            <consortium name="NISC Comparative Sequencing Program"/>
            <person name="Wegmann U."/>
            <person name="Louis P."/>
            <person name="Goesmann A."/>
            <person name="Henrissat B."/>
            <person name="Duncan S.H."/>
            <person name="Flint H.J."/>
        </authorList>
    </citation>
    <scope>NUCLEOTIDE SEQUENCE</scope>
    <source>
        <strain evidence="8">CECT 8869</strain>
    </source>
</reference>
<dbReference type="SUPFAM" id="SSF51445">
    <property type="entry name" value="(Trans)glycosidases"/>
    <property type="match status" value="1"/>
</dbReference>
<dbReference type="Pfam" id="PF01120">
    <property type="entry name" value="Alpha_L_fucos"/>
    <property type="match status" value="1"/>
</dbReference>
<evidence type="ECO:0000313" key="8">
    <source>
        <dbReference type="EMBL" id="MDO1513284.1"/>
    </source>
</evidence>
<keyword evidence="9" id="KW-1185">Reference proteome</keyword>
<dbReference type="PANTHER" id="PTHR10030:SF37">
    <property type="entry name" value="ALPHA-L-FUCOSIDASE-RELATED"/>
    <property type="match status" value="1"/>
</dbReference>
<dbReference type="EC" id="3.2.1.51" evidence="3"/>
<keyword evidence="6" id="KW-0326">Glycosidase</keyword>
<keyword evidence="4" id="KW-0732">Signal</keyword>
<keyword evidence="5" id="KW-0378">Hydrolase</keyword>
<reference evidence="8" key="2">
    <citation type="submission" date="2023-06" db="EMBL/GenBank/DDBJ databases">
        <authorList>
            <person name="Lucena T."/>
            <person name="Sun Q."/>
        </authorList>
    </citation>
    <scope>NUCLEOTIDE SEQUENCE</scope>
    <source>
        <strain evidence="8">CECT 8869</strain>
    </source>
</reference>
<evidence type="ECO:0000256" key="5">
    <source>
        <dbReference type="ARBA" id="ARBA00022801"/>
    </source>
</evidence>
<evidence type="ECO:0000256" key="3">
    <source>
        <dbReference type="ARBA" id="ARBA00012662"/>
    </source>
</evidence>
<comment type="caution">
    <text evidence="8">The sequence shown here is derived from an EMBL/GenBank/DDBJ whole genome shotgun (WGS) entry which is preliminary data.</text>
</comment>
<evidence type="ECO:0000256" key="6">
    <source>
        <dbReference type="ARBA" id="ARBA00023295"/>
    </source>
</evidence>
<feature type="domain" description="Glycoside hydrolase family 29 N-terminal" evidence="7">
    <location>
        <begin position="23"/>
        <end position="378"/>
    </location>
</feature>
<dbReference type="InterPro" id="IPR016286">
    <property type="entry name" value="FUC_metazoa-typ"/>
</dbReference>
<proteinExistence type="inferred from homology"/>